<proteinExistence type="predicted"/>
<dbReference type="AlphaFoldDB" id="A0A160VGN2"/>
<reference evidence="1" key="1">
    <citation type="submission" date="2015-10" db="EMBL/GenBank/DDBJ databases">
        <authorList>
            <person name="Gilbert D.G."/>
        </authorList>
    </citation>
    <scope>NUCLEOTIDE SEQUENCE</scope>
</reference>
<name>A0A160VGN2_9ZZZZ</name>
<protein>
    <submittedName>
        <fullName evidence="1">Uncharacterized protein</fullName>
    </submittedName>
</protein>
<organism evidence="1">
    <name type="scientific">hydrothermal vent metagenome</name>
    <dbReference type="NCBI Taxonomy" id="652676"/>
    <lineage>
        <taxon>unclassified sequences</taxon>
        <taxon>metagenomes</taxon>
        <taxon>ecological metagenomes</taxon>
    </lineage>
</organism>
<dbReference type="EMBL" id="FAXC01000260">
    <property type="protein sequence ID" value="CUV09542.1"/>
    <property type="molecule type" value="Genomic_DNA"/>
</dbReference>
<accession>A0A160VGN2</accession>
<sequence length="46" mass="5141">MAVIFDPLNSYRDSKKGSNEASGRAERWKALEMLPPRGFLVSGMNL</sequence>
<gene>
    <name evidence="1" type="ORF">MGWOODY_Mmi835</name>
</gene>
<evidence type="ECO:0000313" key="1">
    <source>
        <dbReference type="EMBL" id="CUV09542.1"/>
    </source>
</evidence>